<gene>
    <name evidence="8" type="ORF">C1I98_30230</name>
</gene>
<feature type="transmembrane region" description="Helical" evidence="7">
    <location>
        <begin position="98"/>
        <end position="122"/>
    </location>
</feature>
<organism evidence="8 9">
    <name type="scientific">Spongiactinospora gelatinilytica</name>
    <dbReference type="NCBI Taxonomy" id="2666298"/>
    <lineage>
        <taxon>Bacteria</taxon>
        <taxon>Bacillati</taxon>
        <taxon>Actinomycetota</taxon>
        <taxon>Actinomycetes</taxon>
        <taxon>Streptosporangiales</taxon>
        <taxon>Streptosporangiaceae</taxon>
        <taxon>Spongiactinospora</taxon>
    </lineage>
</organism>
<dbReference type="Gene3D" id="1.20.1630.10">
    <property type="entry name" value="Formate dehydrogenase/DMSO reductase domain"/>
    <property type="match status" value="1"/>
</dbReference>
<keyword evidence="3" id="KW-1003">Cell membrane</keyword>
<sequence>MVPDAEFRSYYGQPIIKDPLWHEPHMPVYLYLGGLSGASSLLAAGCELTGRDRLAAPAKIAAAVAGSAGAAFLVAELGRPERFLNMLRVFKPTSPMSVGSWILAAQSGLAAVAAGSAVTGLLPAVGRAAGLATGVTGPMMATYTAVLVSDTAVPSWHAGHRELAFLFAGSALASAGAVAMVAAPHREAGPARRMAVIGAAVETVASEVLERRLGILSEPYREGSAGRLMRAARVLTVTGGALAAVSGLTRWRTPSVLSAAALTAGSLCARFGVLRAGRASAADPKYTVVPQRERVAARERNRAGG</sequence>
<evidence type="ECO:0000256" key="3">
    <source>
        <dbReference type="ARBA" id="ARBA00022475"/>
    </source>
</evidence>
<feature type="transmembrane region" description="Helical" evidence="7">
    <location>
        <begin position="163"/>
        <end position="183"/>
    </location>
</feature>
<dbReference type="Pfam" id="PF03916">
    <property type="entry name" value="NrfD"/>
    <property type="match status" value="1"/>
</dbReference>
<keyword evidence="9" id="KW-1185">Reference proteome</keyword>
<dbReference type="GO" id="GO:0005886">
    <property type="term" value="C:plasma membrane"/>
    <property type="evidence" value="ECO:0007669"/>
    <property type="project" value="UniProtKB-SubCell"/>
</dbReference>
<feature type="transmembrane region" description="Helical" evidence="7">
    <location>
        <begin position="60"/>
        <end position="78"/>
    </location>
</feature>
<dbReference type="Proteomes" id="UP000248544">
    <property type="component" value="Unassembled WGS sequence"/>
</dbReference>
<feature type="transmembrane region" description="Helical" evidence="7">
    <location>
        <begin position="129"/>
        <end position="148"/>
    </location>
</feature>
<evidence type="ECO:0000256" key="7">
    <source>
        <dbReference type="SAM" id="Phobius"/>
    </source>
</evidence>
<evidence type="ECO:0000256" key="4">
    <source>
        <dbReference type="ARBA" id="ARBA00022692"/>
    </source>
</evidence>
<reference evidence="8 9" key="1">
    <citation type="submission" date="2018-01" db="EMBL/GenBank/DDBJ databases">
        <title>Draft genome sequence of Sphaerisporangium sp. 7K107.</title>
        <authorList>
            <person name="Sahin N."/>
            <person name="Saygin H."/>
            <person name="Ay H."/>
        </authorList>
    </citation>
    <scope>NUCLEOTIDE SEQUENCE [LARGE SCALE GENOMIC DNA]</scope>
    <source>
        <strain evidence="8 9">7K107</strain>
    </source>
</reference>
<feature type="transmembrane region" description="Helical" evidence="7">
    <location>
        <begin position="28"/>
        <end position="48"/>
    </location>
</feature>
<proteinExistence type="inferred from homology"/>
<comment type="subcellular location">
    <subcellularLocation>
        <location evidence="1">Cell membrane</location>
        <topology evidence="1">Multi-pass membrane protein</topology>
    </subcellularLocation>
</comment>
<evidence type="ECO:0000313" key="8">
    <source>
        <dbReference type="EMBL" id="PZG31350.1"/>
    </source>
</evidence>
<name>A0A2W2G1Q7_9ACTN</name>
<keyword evidence="5 7" id="KW-1133">Transmembrane helix</keyword>
<protein>
    <submittedName>
        <fullName evidence="8">Polysulfide reductase</fullName>
    </submittedName>
</protein>
<comment type="similarity">
    <text evidence="2">Belongs to the NrfD family.</text>
</comment>
<evidence type="ECO:0000256" key="2">
    <source>
        <dbReference type="ARBA" id="ARBA00008929"/>
    </source>
</evidence>
<evidence type="ECO:0000313" key="9">
    <source>
        <dbReference type="Proteomes" id="UP000248544"/>
    </source>
</evidence>
<accession>A0A2W2G1Q7</accession>
<dbReference type="InterPro" id="IPR005614">
    <property type="entry name" value="NrfD-like"/>
</dbReference>
<keyword evidence="4 7" id="KW-0812">Transmembrane</keyword>
<evidence type="ECO:0000256" key="6">
    <source>
        <dbReference type="ARBA" id="ARBA00023136"/>
    </source>
</evidence>
<keyword evidence="6 7" id="KW-0472">Membrane</keyword>
<evidence type="ECO:0000256" key="1">
    <source>
        <dbReference type="ARBA" id="ARBA00004651"/>
    </source>
</evidence>
<dbReference type="EMBL" id="POUA01000328">
    <property type="protein sequence ID" value="PZG31350.1"/>
    <property type="molecule type" value="Genomic_DNA"/>
</dbReference>
<dbReference type="AlphaFoldDB" id="A0A2W2G1Q7"/>
<evidence type="ECO:0000256" key="5">
    <source>
        <dbReference type="ARBA" id="ARBA00022989"/>
    </source>
</evidence>
<comment type="caution">
    <text evidence="8">The sequence shown here is derived from an EMBL/GenBank/DDBJ whole genome shotgun (WGS) entry which is preliminary data.</text>
</comment>